<feature type="region of interest" description="Disordered" evidence="1">
    <location>
        <begin position="47"/>
        <end position="126"/>
    </location>
</feature>
<dbReference type="AlphaFoldDB" id="A0A5B9WC58"/>
<organism evidence="2 3">
    <name type="scientific">Aquisphaera giovannonii</name>
    <dbReference type="NCBI Taxonomy" id="406548"/>
    <lineage>
        <taxon>Bacteria</taxon>
        <taxon>Pseudomonadati</taxon>
        <taxon>Planctomycetota</taxon>
        <taxon>Planctomycetia</taxon>
        <taxon>Isosphaerales</taxon>
        <taxon>Isosphaeraceae</taxon>
        <taxon>Aquisphaera</taxon>
    </lineage>
</organism>
<protein>
    <submittedName>
        <fullName evidence="2">Uncharacterized protein</fullName>
    </submittedName>
</protein>
<accession>A0A5B9WC58</accession>
<dbReference type="Proteomes" id="UP000324233">
    <property type="component" value="Chromosome"/>
</dbReference>
<feature type="region of interest" description="Disordered" evidence="1">
    <location>
        <begin position="1"/>
        <end position="25"/>
    </location>
</feature>
<dbReference type="EMBL" id="CP042997">
    <property type="protein sequence ID" value="QEH38258.1"/>
    <property type="molecule type" value="Genomic_DNA"/>
</dbReference>
<evidence type="ECO:0000313" key="3">
    <source>
        <dbReference type="Proteomes" id="UP000324233"/>
    </source>
</evidence>
<reference evidence="2 3" key="1">
    <citation type="submission" date="2019-08" db="EMBL/GenBank/DDBJ databases">
        <title>Deep-cultivation of Planctomycetes and their phenomic and genomic characterization uncovers novel biology.</title>
        <authorList>
            <person name="Wiegand S."/>
            <person name="Jogler M."/>
            <person name="Boedeker C."/>
            <person name="Pinto D."/>
            <person name="Vollmers J."/>
            <person name="Rivas-Marin E."/>
            <person name="Kohn T."/>
            <person name="Peeters S.H."/>
            <person name="Heuer A."/>
            <person name="Rast P."/>
            <person name="Oberbeckmann S."/>
            <person name="Bunk B."/>
            <person name="Jeske O."/>
            <person name="Meyerdierks A."/>
            <person name="Storesund J.E."/>
            <person name="Kallscheuer N."/>
            <person name="Luecker S."/>
            <person name="Lage O.M."/>
            <person name="Pohl T."/>
            <person name="Merkel B.J."/>
            <person name="Hornburger P."/>
            <person name="Mueller R.-W."/>
            <person name="Bruemmer F."/>
            <person name="Labrenz M."/>
            <person name="Spormann A.M."/>
            <person name="Op den Camp H."/>
            <person name="Overmann J."/>
            <person name="Amann R."/>
            <person name="Jetten M.S.M."/>
            <person name="Mascher T."/>
            <person name="Medema M.H."/>
            <person name="Devos D.P."/>
            <person name="Kaster A.-K."/>
            <person name="Ovreas L."/>
            <person name="Rohde M."/>
            <person name="Galperin M.Y."/>
            <person name="Jogler C."/>
        </authorList>
    </citation>
    <scope>NUCLEOTIDE SEQUENCE [LARGE SCALE GENOMIC DNA]</scope>
    <source>
        <strain evidence="2 3">OJF2</strain>
    </source>
</reference>
<keyword evidence="3" id="KW-1185">Reference proteome</keyword>
<proteinExistence type="predicted"/>
<feature type="compositionally biased region" description="Pro residues" evidence="1">
    <location>
        <begin position="62"/>
        <end position="87"/>
    </location>
</feature>
<dbReference type="KEGG" id="agv:OJF2_68560"/>
<feature type="compositionally biased region" description="Basic and acidic residues" evidence="1">
    <location>
        <begin position="92"/>
        <end position="107"/>
    </location>
</feature>
<evidence type="ECO:0000256" key="1">
    <source>
        <dbReference type="SAM" id="MobiDB-lite"/>
    </source>
</evidence>
<gene>
    <name evidence="2" type="ORF">OJF2_68560</name>
</gene>
<evidence type="ECO:0000313" key="2">
    <source>
        <dbReference type="EMBL" id="QEH38258.1"/>
    </source>
</evidence>
<name>A0A5B9WC58_9BACT</name>
<sequence>MGHAAGPGRIKGRMMSPDKDPSDPLLAAIGELRRELIGWIDSRLGPLRDQGRETAAPAAFQPAPPVGPAIPARLRPPPGARSQPSPPAADAGDPRHRLDALARRLGEQLRLAEPSGGEPDEPRAHA</sequence>